<proteinExistence type="predicted"/>
<dbReference type="PANTHER" id="PTHR31264:SF3">
    <property type="entry name" value="OS07G0554100 PROTEIN"/>
    <property type="match status" value="1"/>
</dbReference>
<protein>
    <submittedName>
        <fullName evidence="2">Uncharacterized protein</fullName>
    </submittedName>
</protein>
<dbReference type="OrthoDB" id="685304at2759"/>
<dbReference type="EMBL" id="LWDX02039106">
    <property type="protein sequence ID" value="OEL24693.1"/>
    <property type="molecule type" value="Genomic_DNA"/>
</dbReference>
<organism evidence="2 3">
    <name type="scientific">Dichanthelium oligosanthes</name>
    <dbReference type="NCBI Taxonomy" id="888268"/>
    <lineage>
        <taxon>Eukaryota</taxon>
        <taxon>Viridiplantae</taxon>
        <taxon>Streptophyta</taxon>
        <taxon>Embryophyta</taxon>
        <taxon>Tracheophyta</taxon>
        <taxon>Spermatophyta</taxon>
        <taxon>Magnoliopsida</taxon>
        <taxon>Liliopsida</taxon>
        <taxon>Poales</taxon>
        <taxon>Poaceae</taxon>
        <taxon>PACMAD clade</taxon>
        <taxon>Panicoideae</taxon>
        <taxon>Panicodae</taxon>
        <taxon>Paniceae</taxon>
        <taxon>Dichantheliinae</taxon>
        <taxon>Dichanthelium</taxon>
    </lineage>
</organism>
<feature type="compositionally biased region" description="Low complexity" evidence="1">
    <location>
        <begin position="52"/>
        <end position="77"/>
    </location>
</feature>
<dbReference type="STRING" id="888268.A0A1E5VHT4"/>
<dbReference type="PANTHER" id="PTHR31264">
    <property type="entry name" value="OS07G0554500 PROTEIN-RELATED"/>
    <property type="match status" value="1"/>
</dbReference>
<name>A0A1E5VHT4_9POAL</name>
<feature type="compositionally biased region" description="Low complexity" evidence="1">
    <location>
        <begin position="14"/>
        <end position="28"/>
    </location>
</feature>
<reference evidence="2 3" key="1">
    <citation type="submission" date="2016-09" db="EMBL/GenBank/DDBJ databases">
        <title>The draft genome of Dichanthelium oligosanthes: A C3 panicoid grass species.</title>
        <authorList>
            <person name="Studer A.J."/>
            <person name="Schnable J.C."/>
            <person name="Brutnell T.P."/>
        </authorList>
    </citation>
    <scope>NUCLEOTIDE SEQUENCE [LARGE SCALE GENOMIC DNA]</scope>
    <source>
        <strain evidence="3">cv. Kellogg 1175</strain>
        <tissue evidence="2">Leaf</tissue>
    </source>
</reference>
<evidence type="ECO:0000256" key="1">
    <source>
        <dbReference type="SAM" id="MobiDB-lite"/>
    </source>
</evidence>
<evidence type="ECO:0000313" key="2">
    <source>
        <dbReference type="EMBL" id="OEL24693.1"/>
    </source>
</evidence>
<sequence>MASPVRSILPRLEPTASPRQPAASSSGSPPTPTSPAPPPPASPSAASPPTPTSSAATAPATRPCSSASSAPHPNAPLARALDSTAGFSFDYHVNDADSFAWPDLAVCDPLSRQYLLLPRMPEDLLACVPIKERNIRDLDASLVPSGDWEETSFTVLRTIHSRTKLVVFVFSSISGCWSVGASTSFFVPPVQPLLGRPQFAYGCCYWQVRYVNKLLKLNMNTTEFSTVDLPDHERRSIAIVEAGEGNLGMFAVIYDIECTSVDYYIFMQNLSGRSMNAYEEYDTSA</sequence>
<feature type="compositionally biased region" description="Pro residues" evidence="1">
    <location>
        <begin position="29"/>
        <end position="51"/>
    </location>
</feature>
<accession>A0A1E5VHT4</accession>
<keyword evidence="3" id="KW-1185">Reference proteome</keyword>
<dbReference type="Proteomes" id="UP000095767">
    <property type="component" value="Unassembled WGS sequence"/>
</dbReference>
<evidence type="ECO:0000313" key="3">
    <source>
        <dbReference type="Proteomes" id="UP000095767"/>
    </source>
</evidence>
<dbReference type="AlphaFoldDB" id="A0A1E5VHT4"/>
<feature type="region of interest" description="Disordered" evidence="1">
    <location>
        <begin position="1"/>
        <end position="77"/>
    </location>
</feature>
<comment type="caution">
    <text evidence="2">The sequence shown here is derived from an EMBL/GenBank/DDBJ whole genome shotgun (WGS) entry which is preliminary data.</text>
</comment>
<gene>
    <name evidence="2" type="ORF">BAE44_0014287</name>
</gene>